<proteinExistence type="predicted"/>
<protein>
    <submittedName>
        <fullName evidence="1">Uncharacterized protein</fullName>
    </submittedName>
</protein>
<dbReference type="AlphaFoldDB" id="A0A832A3B3"/>
<sequence>MADWVTKLGRVPVDGQTLKHLSDAGLLVVDSRRSRPLWFDGRFLTARDLQREQTYFMTRQADLAGAVGGGVVRGLWVHPGSKATNLRVEKGFGIASGGERIVLAQDVDVDLGNLPSLDQINRMLGFSKTPASPWRSLSGLFVLAARAVEFTANPTGAYPTRLGEERRVEDGEIVEAVLLSLIPYDLGENPENPALRRAAAAHDLFVKGTGYAAPPSALPLAMVDLDRGFVRWVDVPMVRQDMGSAESDVLGLGMAPRPVRAAHFQQARRMFQDIADARRSAGQPAAFAASDHFLSLPPAGLLPAAAVDAKAMTQTFFPPAVQVDLSIIPEDELPCLVEESFLLPPIDLTASEEALAATAVLVCLPVPRNAFRQAAAELESLETPLPSANTMQKTKTSYLALLHETTRPTKTPAAVSLTARSRWPALIAQQSVLWYVRRRNLSVRDDVVGAKVPVLADEFRDERAMRAYLKEKGLADKYTRLKVRASAEADLVMASLLTSRKFRESETLLKAAVRELEQVKRLDAGTAREIARRYDDENLGEGIRLVEETVLEPETRPDGTPDPEARRRNEGVRKKLAEAHVVPEIDRLMQCLKPEEQEKFLKEVARMIADTAVKPQALAEYVRKVMRSVES</sequence>
<accession>A0A832A3B3</accession>
<reference evidence="1" key="1">
    <citation type="journal article" date="2020" name="mSystems">
        <title>Genome- and Community-Level Interaction Insights into Carbon Utilization and Element Cycling Functions of Hydrothermarchaeota in Hydrothermal Sediment.</title>
        <authorList>
            <person name="Zhou Z."/>
            <person name="Liu Y."/>
            <person name="Xu W."/>
            <person name="Pan J."/>
            <person name="Luo Z.H."/>
            <person name="Li M."/>
        </authorList>
    </citation>
    <scope>NUCLEOTIDE SEQUENCE [LARGE SCALE GENOMIC DNA]</scope>
    <source>
        <strain evidence="1">SpSt-456</strain>
    </source>
</reference>
<name>A0A832A3B3_9BACT</name>
<evidence type="ECO:0000313" key="1">
    <source>
        <dbReference type="EMBL" id="HFK98430.1"/>
    </source>
</evidence>
<dbReference type="EMBL" id="DSTK01000039">
    <property type="protein sequence ID" value="HFK98430.1"/>
    <property type="molecule type" value="Genomic_DNA"/>
</dbReference>
<organism evidence="1">
    <name type="scientific">Desulfacinum infernum</name>
    <dbReference type="NCBI Taxonomy" id="35837"/>
    <lineage>
        <taxon>Bacteria</taxon>
        <taxon>Pseudomonadati</taxon>
        <taxon>Thermodesulfobacteriota</taxon>
        <taxon>Syntrophobacteria</taxon>
        <taxon>Syntrophobacterales</taxon>
        <taxon>Syntrophobacteraceae</taxon>
        <taxon>Desulfacinum</taxon>
    </lineage>
</organism>
<gene>
    <name evidence="1" type="ORF">ENS06_14045</name>
</gene>
<comment type="caution">
    <text evidence="1">The sequence shown here is derived from an EMBL/GenBank/DDBJ whole genome shotgun (WGS) entry which is preliminary data.</text>
</comment>